<dbReference type="Gene3D" id="3.40.50.300">
    <property type="entry name" value="P-loop containing nucleotide triphosphate hydrolases"/>
    <property type="match status" value="1"/>
</dbReference>
<keyword evidence="4" id="KW-0547">Nucleotide-binding</keyword>
<keyword evidence="2" id="KW-0433">Leucine-rich repeat</keyword>
<dbReference type="PRINTS" id="PR00364">
    <property type="entry name" value="DISEASERSIST"/>
</dbReference>
<evidence type="ECO:0000256" key="1">
    <source>
        <dbReference type="ARBA" id="ARBA00008894"/>
    </source>
</evidence>
<protein>
    <submittedName>
        <fullName evidence="10">Disease resistance protein</fullName>
    </submittedName>
</protein>
<keyword evidence="11" id="KW-1185">Reference proteome</keyword>
<dbReference type="Proteomes" id="UP000188268">
    <property type="component" value="Unassembled WGS sequence"/>
</dbReference>
<dbReference type="InterPro" id="IPR027417">
    <property type="entry name" value="P-loop_NTPase"/>
</dbReference>
<feature type="region of interest" description="Disordered" evidence="8">
    <location>
        <begin position="1523"/>
        <end position="1549"/>
    </location>
</feature>
<dbReference type="Gene3D" id="1.10.10.10">
    <property type="entry name" value="Winged helix-like DNA-binding domain superfamily/Winged helix DNA-binding domain"/>
    <property type="match status" value="1"/>
</dbReference>
<evidence type="ECO:0000259" key="9">
    <source>
        <dbReference type="SMART" id="SM00382"/>
    </source>
</evidence>
<dbReference type="InterPro" id="IPR032675">
    <property type="entry name" value="LRR_dom_sf"/>
</dbReference>
<sequence length="1549" mass="174794">MSGFIEACGPNALATVFVDYGVKPTVRHVGYVFRFNKIIEDLREKIEQLKVTHASVEARVQDAENQIQTTDAVVEDWRKKASTLREDVEGFLQVKIQENKRCFNLCWRYQLSKQAAEKSLSISDLLEKSEFPVIGHPADLPRITLLPSKEFLPSKSADSAEKEIMEALEDDRVNIIGVWGMGGVGKTTLVKEVGRKAKESKLFGEVVLVTVSQNPNIEKIQNTISESLNSRLSNTTEDGKAGQLWARLQNEKSILIILDDLWNKLDLKAVGIPLDEHKYKGCKILLTTRSQRVCSLMGSGQVVRLDVLNENEAWQLFKSCAELDDGTPPDILKVAAEVVKECKGLPIALSSLGKALKGARLHKWREASQSLKNSTLLDIEGVAEDDKNAYMCLKLSYDFLKLDSTKKCFLLCSLYPEDHSIFIEELVRHAWGLELFKGRNSIQEARDAVCTAMDNLKACSLLLEEGEEWVKMHDMVRDVALWIGSQKENHFVIKSKSGAKEWPRIENSEYCTAISFMDCNIKGIPEGLDYPKLEFLSFRDGVQDKEKTMMFSGASFEGMKSLKVLNLWEIKGSLSKDALHMLTNLRSLYLEACEPNTYSSFSSLGNLKKLEILSLYDSDIEILPDGVGELKSLKLLDLTWCKRLKRIPPNVIGRLSQLEEFYLGRCGFKFDEWVVEGSTDAQVRNARLFEELNELPRLTILVLEVDDSERVPKDFVFPKLQNYSIGIGGRTDECYPSRRSLKIHKTDSLHTLKNLFEEVELLELNSIVNCQSLVDARNYQHVSVTSSKLSVLKIKNMDCFRGLCNGPPPDGFLKKLVILEITKCGSLKSVFPPSVAKNLVQLKSVEIADCDILEQVFEEMEGANDEVLQKLETLEIRGCGNLKSLFPPPVAKNLVQLRSVTISTCDVLEQIFEEMEGAKDRMLSKLETLEICGSFKSLFPLGVAKMLVQLKSLTIDGCHKLEQIFEEILEGANERLQKLETLEIRRCSSLKSLFPPSVAEKLVQLKKLHIEDCDMLEKIIEEMEVGDSEILSANTHIQPPYLLPNLKTLTIGNCAKLECLIDTRKQHLPTIAVSDLEVLELTGMSNMTSLKWVFNGDCPKGLLHKLQTLKIRGCSSMTSLFPLSFAQNLLQLKKLVIESCDMLERLVMEDNNFEMLSNNHYHPRNLQELEEVKINNCGKLEYVFPSSLVGNLNDLPRLKSLVLGDLPQLKQVIALGQGTDGNDVCLKLPISLKSLILSSCPKLRPFTVSSTHQMESIEIGGESDELCNNNPVVAQGRENSSNMEYAVFGNHVEQMFHLHQSGYILSNLEKFEVKNLAELRVIWRTPKQLVTLQNLQVIKVVGCKKLRYVFSPLLARNLPKLTHLKIKECEDLEQIVDTSSSSSSPEDHHDLQSLSFPNLYTIDIESCNNLKYVFPISIVGDLQRLRRISISKASKLERVFGCEDKADAKDHDHQEETVLQLPYLGQLSLEELPNLISISSVDYHFLFPDLTELKVRDCRQMTTTFSIDLQSCAHAKPQASQQIEESAATQKKMWPRGSDIDYEKRRDLV</sequence>
<name>A0A1R3IZL9_COCAP</name>
<dbReference type="InterPro" id="IPR036388">
    <property type="entry name" value="WH-like_DNA-bd_sf"/>
</dbReference>
<evidence type="ECO:0000256" key="6">
    <source>
        <dbReference type="ARBA" id="ARBA00022840"/>
    </source>
</evidence>
<keyword evidence="7" id="KW-0175">Coiled coil</keyword>
<dbReference type="Pfam" id="PF00931">
    <property type="entry name" value="NB-ARC"/>
    <property type="match status" value="1"/>
</dbReference>
<evidence type="ECO:0000256" key="8">
    <source>
        <dbReference type="SAM" id="MobiDB-lite"/>
    </source>
</evidence>
<feature type="compositionally biased region" description="Basic and acidic residues" evidence="8">
    <location>
        <begin position="1538"/>
        <end position="1549"/>
    </location>
</feature>
<comment type="caution">
    <text evidence="10">The sequence shown here is derived from an EMBL/GenBank/DDBJ whole genome shotgun (WGS) entry which is preliminary data.</text>
</comment>
<dbReference type="Pfam" id="PF23247">
    <property type="entry name" value="LRR_RPS2"/>
    <property type="match status" value="5"/>
</dbReference>
<evidence type="ECO:0000256" key="3">
    <source>
        <dbReference type="ARBA" id="ARBA00022737"/>
    </source>
</evidence>
<dbReference type="SUPFAM" id="SSF52058">
    <property type="entry name" value="L domain-like"/>
    <property type="match status" value="1"/>
</dbReference>
<dbReference type="Gramene" id="OMO87990">
    <property type="protein sequence ID" value="OMO87990"/>
    <property type="gene ID" value="CCACVL1_08615"/>
</dbReference>
<dbReference type="OMA" id="ANTHIQP"/>
<dbReference type="Gene3D" id="1.10.8.430">
    <property type="entry name" value="Helical domain of apoptotic protease-activating factors"/>
    <property type="match status" value="1"/>
</dbReference>
<dbReference type="InterPro" id="IPR050905">
    <property type="entry name" value="Plant_NBS-LRR"/>
</dbReference>
<dbReference type="GO" id="GO:0005524">
    <property type="term" value="F:ATP binding"/>
    <property type="evidence" value="ECO:0007669"/>
    <property type="project" value="UniProtKB-KW"/>
</dbReference>
<accession>A0A1R3IZL9</accession>
<evidence type="ECO:0000256" key="2">
    <source>
        <dbReference type="ARBA" id="ARBA00022614"/>
    </source>
</evidence>
<keyword evidence="3" id="KW-0677">Repeat</keyword>
<feature type="coiled-coil region" evidence="7">
    <location>
        <begin position="39"/>
        <end position="80"/>
    </location>
</feature>
<dbReference type="Pfam" id="PF23598">
    <property type="entry name" value="LRR_14"/>
    <property type="match status" value="1"/>
</dbReference>
<dbReference type="InterPro" id="IPR057135">
    <property type="entry name" value="At4g27190-like_LRR"/>
</dbReference>
<dbReference type="FunFam" id="3.40.50.300:FF:001091">
    <property type="entry name" value="Probable disease resistance protein At1g61300"/>
    <property type="match status" value="1"/>
</dbReference>
<keyword evidence="6" id="KW-0067">ATP-binding</keyword>
<keyword evidence="5" id="KW-0611">Plant defense</keyword>
<comment type="similarity">
    <text evidence="1">Belongs to the disease resistance NB-LRR family.</text>
</comment>
<dbReference type="EMBL" id="AWWV01009122">
    <property type="protein sequence ID" value="OMO87990.1"/>
    <property type="molecule type" value="Genomic_DNA"/>
</dbReference>
<dbReference type="SUPFAM" id="SSF52047">
    <property type="entry name" value="RNI-like"/>
    <property type="match status" value="2"/>
</dbReference>
<proteinExistence type="inferred from homology"/>
<evidence type="ECO:0000256" key="7">
    <source>
        <dbReference type="SAM" id="Coils"/>
    </source>
</evidence>
<dbReference type="OrthoDB" id="956950at2759"/>
<dbReference type="SMART" id="SM00382">
    <property type="entry name" value="AAA"/>
    <property type="match status" value="1"/>
</dbReference>
<reference evidence="10 11" key="1">
    <citation type="submission" date="2013-09" db="EMBL/GenBank/DDBJ databases">
        <title>Corchorus capsularis genome sequencing.</title>
        <authorList>
            <person name="Alam M."/>
            <person name="Haque M.S."/>
            <person name="Islam M.S."/>
            <person name="Emdad E.M."/>
            <person name="Islam M.M."/>
            <person name="Ahmed B."/>
            <person name="Halim A."/>
            <person name="Hossen Q.M.M."/>
            <person name="Hossain M.Z."/>
            <person name="Ahmed R."/>
            <person name="Khan M.M."/>
            <person name="Islam R."/>
            <person name="Rashid M.M."/>
            <person name="Khan S.A."/>
            <person name="Rahman M.S."/>
            <person name="Alam M."/>
        </authorList>
    </citation>
    <scope>NUCLEOTIDE SEQUENCE [LARGE SCALE GENOMIC DNA]</scope>
    <source>
        <strain evidence="11">cv. CVL-1</strain>
        <tissue evidence="10">Whole seedling</tissue>
    </source>
</reference>
<dbReference type="InterPro" id="IPR002182">
    <property type="entry name" value="NB-ARC"/>
</dbReference>
<dbReference type="GO" id="GO:0043531">
    <property type="term" value="F:ADP binding"/>
    <property type="evidence" value="ECO:0007669"/>
    <property type="project" value="InterPro"/>
</dbReference>
<dbReference type="PANTHER" id="PTHR33463:SF203">
    <property type="entry name" value="AAA+ ATPASE DOMAIN-CONTAINING PROTEIN"/>
    <property type="match status" value="1"/>
</dbReference>
<dbReference type="SUPFAM" id="SSF52540">
    <property type="entry name" value="P-loop containing nucleoside triphosphate hydrolases"/>
    <property type="match status" value="1"/>
</dbReference>
<dbReference type="Gene3D" id="3.80.10.10">
    <property type="entry name" value="Ribonuclease Inhibitor"/>
    <property type="match status" value="5"/>
</dbReference>
<feature type="domain" description="AAA+ ATPase" evidence="9">
    <location>
        <begin position="172"/>
        <end position="309"/>
    </location>
</feature>
<dbReference type="STRING" id="210143.A0A1R3IZL9"/>
<evidence type="ECO:0000313" key="10">
    <source>
        <dbReference type="EMBL" id="OMO87990.1"/>
    </source>
</evidence>
<evidence type="ECO:0000256" key="4">
    <source>
        <dbReference type="ARBA" id="ARBA00022741"/>
    </source>
</evidence>
<evidence type="ECO:0000256" key="5">
    <source>
        <dbReference type="ARBA" id="ARBA00022821"/>
    </source>
</evidence>
<gene>
    <name evidence="10" type="ORF">CCACVL1_08615</name>
</gene>
<dbReference type="PANTHER" id="PTHR33463">
    <property type="entry name" value="NB-ARC DOMAIN-CONTAINING PROTEIN-RELATED"/>
    <property type="match status" value="1"/>
</dbReference>
<dbReference type="GO" id="GO:0006952">
    <property type="term" value="P:defense response"/>
    <property type="evidence" value="ECO:0007669"/>
    <property type="project" value="UniProtKB-KW"/>
</dbReference>
<dbReference type="InterPro" id="IPR003593">
    <property type="entry name" value="AAA+_ATPase"/>
</dbReference>
<evidence type="ECO:0000313" key="11">
    <source>
        <dbReference type="Proteomes" id="UP000188268"/>
    </source>
</evidence>
<dbReference type="InterPro" id="IPR055414">
    <property type="entry name" value="LRR_R13L4/SHOC2-like"/>
</dbReference>
<dbReference type="InterPro" id="IPR042197">
    <property type="entry name" value="Apaf_helical"/>
</dbReference>
<organism evidence="10 11">
    <name type="scientific">Corchorus capsularis</name>
    <name type="common">Jute</name>
    <dbReference type="NCBI Taxonomy" id="210143"/>
    <lineage>
        <taxon>Eukaryota</taxon>
        <taxon>Viridiplantae</taxon>
        <taxon>Streptophyta</taxon>
        <taxon>Embryophyta</taxon>
        <taxon>Tracheophyta</taxon>
        <taxon>Spermatophyta</taxon>
        <taxon>Magnoliopsida</taxon>
        <taxon>eudicotyledons</taxon>
        <taxon>Gunneridae</taxon>
        <taxon>Pentapetalae</taxon>
        <taxon>rosids</taxon>
        <taxon>malvids</taxon>
        <taxon>Malvales</taxon>
        <taxon>Malvaceae</taxon>
        <taxon>Grewioideae</taxon>
        <taxon>Apeibeae</taxon>
        <taxon>Corchorus</taxon>
    </lineage>
</organism>